<name>A0A023CWT9_9LACO</name>
<proteinExistence type="predicted"/>
<organism evidence="1 2">
    <name type="scientific">Liquorilactobacillus sucicola DSM 21376 = JCM 15457</name>
    <dbReference type="NCBI Taxonomy" id="1423806"/>
    <lineage>
        <taxon>Bacteria</taxon>
        <taxon>Bacillati</taxon>
        <taxon>Bacillota</taxon>
        <taxon>Bacilli</taxon>
        <taxon>Lactobacillales</taxon>
        <taxon>Lactobacillaceae</taxon>
        <taxon>Liquorilactobacillus</taxon>
    </lineage>
</organism>
<dbReference type="AlphaFoldDB" id="A0A023CWT9"/>
<accession>A0A023CWT9</accession>
<dbReference type="STRING" id="1423806.FD15_GL001319"/>
<evidence type="ECO:0000313" key="2">
    <source>
        <dbReference type="Proteomes" id="UP000050961"/>
    </source>
</evidence>
<dbReference type="Proteomes" id="UP000050961">
    <property type="component" value="Unassembled WGS sequence"/>
</dbReference>
<reference evidence="1 2" key="1">
    <citation type="journal article" date="2015" name="Genome Announc.">
        <title>Expanding the biotechnology potential of lactobacilli through comparative genomics of 213 strains and associated genera.</title>
        <authorList>
            <person name="Sun Z."/>
            <person name="Harris H.M."/>
            <person name="McCann A."/>
            <person name="Guo C."/>
            <person name="Argimon S."/>
            <person name="Zhang W."/>
            <person name="Yang X."/>
            <person name="Jeffery I.B."/>
            <person name="Cooney J.C."/>
            <person name="Kagawa T.F."/>
            <person name="Liu W."/>
            <person name="Song Y."/>
            <person name="Salvetti E."/>
            <person name="Wrobel A."/>
            <person name="Rasinkangas P."/>
            <person name="Parkhill J."/>
            <person name="Rea M.C."/>
            <person name="O'Sullivan O."/>
            <person name="Ritari J."/>
            <person name="Douillard F.P."/>
            <person name="Paul Ross R."/>
            <person name="Yang R."/>
            <person name="Briner A.E."/>
            <person name="Felis G.E."/>
            <person name="de Vos W.M."/>
            <person name="Barrangou R."/>
            <person name="Klaenhammer T.R."/>
            <person name="Caufield P.W."/>
            <person name="Cui Y."/>
            <person name="Zhang H."/>
            <person name="O'Toole P.W."/>
        </authorList>
    </citation>
    <scope>NUCLEOTIDE SEQUENCE [LARGE SCALE GENOMIC DNA]</scope>
    <source>
        <strain evidence="1 2">DSM 21376</strain>
    </source>
</reference>
<keyword evidence="2" id="KW-1185">Reference proteome</keyword>
<protein>
    <submittedName>
        <fullName evidence="1">Uncharacterized protein</fullName>
    </submittedName>
</protein>
<dbReference type="EMBL" id="AYZF01000013">
    <property type="protein sequence ID" value="KRN06125.1"/>
    <property type="molecule type" value="Genomic_DNA"/>
</dbReference>
<dbReference type="PATRIC" id="fig|1423806.3.peg.1340"/>
<gene>
    <name evidence="1" type="ORF">FD15_GL001319</name>
</gene>
<comment type="caution">
    <text evidence="1">The sequence shown here is derived from an EMBL/GenBank/DDBJ whole genome shotgun (WGS) entry which is preliminary data.</text>
</comment>
<sequence>MDFIFKEPSIVYVKETVPKYQLGYSFFLVYQNKLKLIENFCTKTLKNLKNVF</sequence>
<evidence type="ECO:0000313" key="1">
    <source>
        <dbReference type="EMBL" id="KRN06125.1"/>
    </source>
</evidence>